<name>A0AAD9PAV1_RIDPI</name>
<dbReference type="PANTHER" id="PTHR31493:SF1">
    <property type="entry name" value="PROTEIN C19ORF12"/>
    <property type="match status" value="1"/>
</dbReference>
<protein>
    <submittedName>
        <fullName evidence="2">Uncharacterized protein</fullName>
    </submittedName>
</protein>
<accession>A0AAD9PAV1</accession>
<comment type="similarity">
    <text evidence="1">Belongs to the C19orf12 family.</text>
</comment>
<keyword evidence="3" id="KW-1185">Reference proteome</keyword>
<dbReference type="Pfam" id="PF20721">
    <property type="entry name" value="C19orf12"/>
    <property type="match status" value="1"/>
</dbReference>
<dbReference type="PANTHER" id="PTHR31493">
    <property type="entry name" value="NAZO FAMILY MEMBER"/>
    <property type="match status" value="1"/>
</dbReference>
<comment type="caution">
    <text evidence="2">The sequence shown here is derived from an EMBL/GenBank/DDBJ whole genome shotgun (WGS) entry which is preliminary data.</text>
</comment>
<organism evidence="2 3">
    <name type="scientific">Ridgeia piscesae</name>
    <name type="common">Tubeworm</name>
    <dbReference type="NCBI Taxonomy" id="27915"/>
    <lineage>
        <taxon>Eukaryota</taxon>
        <taxon>Metazoa</taxon>
        <taxon>Spiralia</taxon>
        <taxon>Lophotrochozoa</taxon>
        <taxon>Annelida</taxon>
        <taxon>Polychaeta</taxon>
        <taxon>Sedentaria</taxon>
        <taxon>Canalipalpata</taxon>
        <taxon>Sabellida</taxon>
        <taxon>Siboglinidae</taxon>
        <taxon>Ridgeia</taxon>
    </lineage>
</organism>
<dbReference type="AlphaFoldDB" id="A0AAD9PAV1"/>
<gene>
    <name evidence="2" type="ORF">NP493_54g00037</name>
</gene>
<dbReference type="Proteomes" id="UP001209878">
    <property type="component" value="Unassembled WGS sequence"/>
</dbReference>
<proteinExistence type="inferred from homology"/>
<sequence length="139" mass="14551">MPLDVDDVLQLLAELADDDGLKVTVTESLKGGLITGLTAVVGGMLMGPAGLAIGGALGGTAAAYSAHGKFESVGSVIRRMDDAKRKILYNRAMTIFNKFSLTDIVTLNALMAGEMAIRADLIGVVIEHLHDSLALEVQK</sequence>
<dbReference type="EMBL" id="JAODUO010000054">
    <property type="protein sequence ID" value="KAK2191302.1"/>
    <property type="molecule type" value="Genomic_DNA"/>
</dbReference>
<evidence type="ECO:0000313" key="3">
    <source>
        <dbReference type="Proteomes" id="UP001209878"/>
    </source>
</evidence>
<reference evidence="2" key="1">
    <citation type="journal article" date="2023" name="Mol. Biol. Evol.">
        <title>Third-Generation Sequencing Reveals the Adaptive Role of the Epigenome in Three Deep-Sea Polychaetes.</title>
        <authorList>
            <person name="Perez M."/>
            <person name="Aroh O."/>
            <person name="Sun Y."/>
            <person name="Lan Y."/>
            <person name="Juniper S.K."/>
            <person name="Young C.R."/>
            <person name="Angers B."/>
            <person name="Qian P.Y."/>
        </authorList>
    </citation>
    <scope>NUCLEOTIDE SEQUENCE</scope>
    <source>
        <strain evidence="2">R07B-5</strain>
    </source>
</reference>
<evidence type="ECO:0000256" key="1">
    <source>
        <dbReference type="ARBA" id="ARBA00029457"/>
    </source>
</evidence>
<evidence type="ECO:0000313" key="2">
    <source>
        <dbReference type="EMBL" id="KAK2191302.1"/>
    </source>
</evidence>
<dbReference type="InterPro" id="IPR033369">
    <property type="entry name" value="C19orf12"/>
</dbReference>